<feature type="region of interest" description="Disordered" evidence="1">
    <location>
        <begin position="126"/>
        <end position="151"/>
    </location>
</feature>
<evidence type="ECO:0000313" key="2">
    <source>
        <dbReference type="EMBL" id="BAD89456.1"/>
    </source>
</evidence>
<dbReference type="AlphaFoldDB" id="Q5F1X9"/>
<name>Q5F1X9_ORYSJ</name>
<sequence length="151" mass="15772">MASVAPGVPATAAPGGAATAAPDGAQRLQAPGARVDSSGRRLLPMARRRRGRDNGGAHGGWQWRRGRDSGGAHGGWPGGASTEWEGQRRRAREEVAARTVAGGGGVVLVVRAATDRAWRRGCSLQRRAAKGEGERSSARSGLQILEEFDQN</sequence>
<organism evidence="2">
    <name type="scientific">Oryza sativa subsp. japonica</name>
    <name type="common">Rice</name>
    <dbReference type="NCBI Taxonomy" id="39947"/>
    <lineage>
        <taxon>Eukaryota</taxon>
        <taxon>Viridiplantae</taxon>
        <taxon>Streptophyta</taxon>
        <taxon>Embryophyta</taxon>
        <taxon>Tracheophyta</taxon>
        <taxon>Spermatophyta</taxon>
        <taxon>Magnoliopsida</taxon>
        <taxon>Liliopsida</taxon>
        <taxon>Poales</taxon>
        <taxon>Poaceae</taxon>
        <taxon>BOP clade</taxon>
        <taxon>Oryzoideae</taxon>
        <taxon>Oryzeae</taxon>
        <taxon>Oryzinae</taxon>
        <taxon>Oryza</taxon>
        <taxon>Oryza sativa</taxon>
    </lineage>
</organism>
<protein>
    <submittedName>
        <fullName evidence="2">Uncharacterized protein B1642C07.43</fullName>
    </submittedName>
</protein>
<proteinExistence type="predicted"/>
<feature type="compositionally biased region" description="Low complexity" evidence="1">
    <location>
        <begin position="1"/>
        <end position="25"/>
    </location>
</feature>
<dbReference type="EMBL" id="AP008246">
    <property type="protein sequence ID" value="BAD89456.1"/>
    <property type="molecule type" value="Genomic_DNA"/>
</dbReference>
<reference evidence="2" key="1">
    <citation type="submission" date="2005-01" db="EMBL/GenBank/DDBJ databases">
        <title>Oryza sativa nipponbare(GA3) genomic DNA, chromosome 1, BAC clone:B1642C07.</title>
        <authorList>
            <person name="Sasaki T."/>
            <person name="Matsumoto T."/>
            <person name="Fujisawa M."/>
        </authorList>
    </citation>
    <scope>NUCLEOTIDE SEQUENCE</scope>
</reference>
<gene>
    <name evidence="2" type="primary">B1642C07.43</name>
</gene>
<feature type="region of interest" description="Disordered" evidence="1">
    <location>
        <begin position="1"/>
        <end position="91"/>
    </location>
</feature>
<accession>Q5F1X9</accession>
<evidence type="ECO:0000256" key="1">
    <source>
        <dbReference type="SAM" id="MobiDB-lite"/>
    </source>
</evidence>